<feature type="transmembrane region" description="Helical" evidence="1">
    <location>
        <begin position="57"/>
        <end position="78"/>
    </location>
</feature>
<proteinExistence type="predicted"/>
<gene>
    <name evidence="2" type="ORF">D4L85_31940</name>
</gene>
<dbReference type="EMBL" id="CP032382">
    <property type="protein sequence ID" value="AYB34911.1"/>
    <property type="molecule type" value="Genomic_DNA"/>
</dbReference>
<dbReference type="RefSeq" id="WP_119758164.1">
    <property type="nucleotide sequence ID" value="NZ_CP032382.1"/>
</dbReference>
<organism evidence="2 3">
    <name type="scientific">Chryseolinea soli</name>
    <dbReference type="NCBI Taxonomy" id="2321403"/>
    <lineage>
        <taxon>Bacteria</taxon>
        <taxon>Pseudomonadati</taxon>
        <taxon>Bacteroidota</taxon>
        <taxon>Cytophagia</taxon>
        <taxon>Cytophagales</taxon>
        <taxon>Fulvivirgaceae</taxon>
        <taxon>Chryseolinea</taxon>
    </lineage>
</organism>
<keyword evidence="3" id="KW-1185">Reference proteome</keyword>
<dbReference type="Proteomes" id="UP000266183">
    <property type="component" value="Chromosome"/>
</dbReference>
<accession>A0A385SX60</accession>
<protein>
    <submittedName>
        <fullName evidence="2">Uncharacterized protein</fullName>
    </submittedName>
</protein>
<keyword evidence="1" id="KW-1133">Transmembrane helix</keyword>
<dbReference type="AlphaFoldDB" id="A0A385SX60"/>
<keyword evidence="1" id="KW-0812">Transmembrane</keyword>
<evidence type="ECO:0000256" key="1">
    <source>
        <dbReference type="SAM" id="Phobius"/>
    </source>
</evidence>
<feature type="transmembrane region" description="Helical" evidence="1">
    <location>
        <begin position="98"/>
        <end position="119"/>
    </location>
</feature>
<evidence type="ECO:0000313" key="2">
    <source>
        <dbReference type="EMBL" id="AYB34911.1"/>
    </source>
</evidence>
<sequence>MIKINFNNQLEDEDGQLIHLLKEQILESPSDQLVENTMAKFAALQAEKKFAHKPLRIPLYIMIAVVFLLLLPFFVPTVSNGSNPNPLSELLGYPISSILKYAVLCWLAVVALWISKLIFPIQLKFNLNPFKP</sequence>
<evidence type="ECO:0000313" key="3">
    <source>
        <dbReference type="Proteomes" id="UP000266183"/>
    </source>
</evidence>
<keyword evidence="1" id="KW-0472">Membrane</keyword>
<dbReference type="KEGG" id="chk:D4L85_31940"/>
<reference evidence="3" key="1">
    <citation type="submission" date="2018-09" db="EMBL/GenBank/DDBJ databases">
        <title>Chryseolinea sp. KIS68-18 isolated from soil.</title>
        <authorList>
            <person name="Weon H.-Y."/>
            <person name="Kwon S.-W."/>
            <person name="Lee S.A."/>
        </authorList>
    </citation>
    <scope>NUCLEOTIDE SEQUENCE [LARGE SCALE GENOMIC DNA]</scope>
    <source>
        <strain evidence="3">KIS68-18</strain>
    </source>
</reference>
<name>A0A385SX60_9BACT</name>